<evidence type="ECO:0000313" key="2">
    <source>
        <dbReference type="Proteomes" id="UP000594820"/>
    </source>
</evidence>
<dbReference type="Proteomes" id="UP000594820">
    <property type="component" value="Segment"/>
</dbReference>
<evidence type="ECO:0000313" key="1">
    <source>
        <dbReference type="EMBL" id="QPO17165.1"/>
    </source>
</evidence>
<keyword evidence="2" id="KW-1185">Reference proteome</keyword>
<dbReference type="GeneID" id="63027199"/>
<reference evidence="1 2" key="1">
    <citation type="submission" date="2020-12" db="EMBL/GenBank/DDBJ databases">
        <authorList>
            <person name="Mahalingham V.A."/>
            <person name="Abad L.A."/>
            <person name="Dennis E.A."/>
            <person name="Alston T.C."/>
            <person name="Buckley J.R."/>
            <person name="Cao N.T."/>
            <person name="Cole K.B."/>
            <person name="Davis H.C."/>
            <person name="Fisher D.E."/>
            <person name="Jennings A.R."/>
            <person name="Litwin A.R."/>
            <person name="McCartney J.B."/>
            <person name="Mitchell K.E."/>
            <person name="Nasser J.B."/>
            <person name="Paudel P."/>
            <person name="Richoux S.A."/>
            <person name="Sisung K.L."/>
            <person name="Smith M.L."/>
            <person name="Sonnier C.R."/>
            <person name="Underwood K.G."/>
            <person name="Hunter C.W."/>
            <person name="Gottschalck B.A."/>
            <person name="Wiggina Z.F."/>
            <person name="Spears T.J."/>
            <person name="Hancock A.M."/>
            <person name="Gissendanner C.R."/>
            <person name="Findley A.M."/>
            <person name="Garlena R.A."/>
            <person name="Russell D.A."/>
            <person name="Jacobs-Sera D."/>
            <person name="Hatfull G.F."/>
        </authorList>
    </citation>
    <scope>NUCLEOTIDE SEQUENCE [LARGE SCALE GENOMIC DNA]</scope>
</reference>
<protein>
    <submittedName>
        <fullName evidence="1">Uncharacterized protein</fullName>
    </submittedName>
</protein>
<gene>
    <name evidence="1" type="primary">87</name>
    <name evidence="1" type="ORF">SEA_LILBEANIE_87</name>
</gene>
<dbReference type="KEGG" id="vg:63027199"/>
<dbReference type="RefSeq" id="YP_010002648.1">
    <property type="nucleotide sequence ID" value="NC_053246.1"/>
</dbReference>
<organism evidence="1 2">
    <name type="scientific">Gordonia phage Lilbeanie</name>
    <dbReference type="NCBI Taxonomy" id="2794947"/>
    <lineage>
        <taxon>Viruses</taxon>
        <taxon>Duplodnaviria</taxon>
        <taxon>Heunggongvirae</taxon>
        <taxon>Uroviricota</taxon>
        <taxon>Caudoviricetes</taxon>
        <taxon>Stackebrandtviridae</taxon>
        <taxon>Lilbeanievirus</taxon>
        <taxon>Lilbeanievirus lilbeanie</taxon>
    </lineage>
</organism>
<dbReference type="EMBL" id="MW314850">
    <property type="protein sequence ID" value="QPO17165.1"/>
    <property type="molecule type" value="Genomic_DNA"/>
</dbReference>
<sequence length="126" mass="14145">MTAPSNTPALFPSRYELVPSPDYKIGVVLRQADALGEEVPDWLVRPQPYEQIAAPVHQTTVVLVNLHTGLELWSTTHPRVLVHLSPQGIELEAPTDTGVFPDSIERMDFVPGPLFRFGETYWRAVR</sequence>
<proteinExistence type="predicted"/>
<accession>A0A7T1NWY8</accession>
<name>A0A7T1NWY8_9CAUD</name>